<dbReference type="Proteomes" id="UP001221142">
    <property type="component" value="Unassembled WGS sequence"/>
</dbReference>
<evidence type="ECO:0000313" key="6">
    <source>
        <dbReference type="EMBL" id="KAJ7626153.1"/>
    </source>
</evidence>
<dbReference type="InterPro" id="IPR002893">
    <property type="entry name" value="Znf_MYND"/>
</dbReference>
<gene>
    <name evidence="6" type="ORF">FB45DRAFT_923051</name>
</gene>
<proteinExistence type="predicted"/>
<accession>A0AAD7BNK6</accession>
<evidence type="ECO:0000259" key="5">
    <source>
        <dbReference type="PROSITE" id="PS50865"/>
    </source>
</evidence>
<dbReference type="PROSITE" id="PS50865">
    <property type="entry name" value="ZF_MYND_2"/>
    <property type="match status" value="1"/>
</dbReference>
<dbReference type="SUPFAM" id="SSF144232">
    <property type="entry name" value="HIT/MYND zinc finger-like"/>
    <property type="match status" value="1"/>
</dbReference>
<organism evidence="6 7">
    <name type="scientific">Roridomyces roridus</name>
    <dbReference type="NCBI Taxonomy" id="1738132"/>
    <lineage>
        <taxon>Eukaryota</taxon>
        <taxon>Fungi</taxon>
        <taxon>Dikarya</taxon>
        <taxon>Basidiomycota</taxon>
        <taxon>Agaricomycotina</taxon>
        <taxon>Agaricomycetes</taxon>
        <taxon>Agaricomycetidae</taxon>
        <taxon>Agaricales</taxon>
        <taxon>Marasmiineae</taxon>
        <taxon>Mycenaceae</taxon>
        <taxon>Roridomyces</taxon>
    </lineage>
</organism>
<sequence>MEALGLVILPKTEMIGLLPIVYVHTDPSLIPSSDALDLDTFADPPTTPSPPKSIKFAVANFMLLASIVDHNPHFPVDVIPELWSRMWGWMELILAYSDCTAAARPNSCEMLNIQGSLCQIIREFSRHDTSNAVIFVTPGVHRMLAAAWASIIPKLPNPHNPDAVYLATLPLLAMTFNTETSDDLAEIIEGCGGSITDLAKLSLDTLSIIASNPEWDIGPGVLPEVFKFLDSIHSLDHAVAETLQRSGLVPALVRTLGVTGPPPSPLESLGGLPTPTKLCAIWLIISLDTTPGHPCFWTIRALRAGLLGYLLYWARRLENAPTPELGELVGIVLPSTLIFRSAIVQMQRSLLEVETESRSDQFIRSSLYPTWVALQSCFDERAELLEAWEASGRVSFVECYNSQCNKINQTKSFRRCASCRTAVYCSKACQVADWRGGHRDECTPLYAQYIELSRILPKHRDRSFLRVLLDSDYRRLQVEIGVKMVQCLSNTLFTAADLCVVFNYADVTGVQTSVYHVPVDIPLLHHSRCLRSQGRLTLHMMRIPHERSATGVPFPLHSASSQFNDGLLRIASRVGVDALRDGRVDVLVRELIDSIDEEYLPFH</sequence>
<dbReference type="AlphaFoldDB" id="A0AAD7BNK6"/>
<dbReference type="Gene3D" id="6.10.140.2220">
    <property type="match status" value="1"/>
</dbReference>
<keyword evidence="7" id="KW-1185">Reference proteome</keyword>
<evidence type="ECO:0000256" key="4">
    <source>
        <dbReference type="PROSITE-ProRule" id="PRU00134"/>
    </source>
</evidence>
<dbReference type="GO" id="GO:0008270">
    <property type="term" value="F:zinc ion binding"/>
    <property type="evidence" value="ECO:0007669"/>
    <property type="project" value="UniProtKB-KW"/>
</dbReference>
<dbReference type="EMBL" id="JARKIF010000012">
    <property type="protein sequence ID" value="KAJ7626153.1"/>
    <property type="molecule type" value="Genomic_DNA"/>
</dbReference>
<reference evidence="6" key="1">
    <citation type="submission" date="2023-03" db="EMBL/GenBank/DDBJ databases">
        <title>Massive genome expansion in bonnet fungi (Mycena s.s.) driven by repeated elements and novel gene families across ecological guilds.</title>
        <authorList>
            <consortium name="Lawrence Berkeley National Laboratory"/>
            <person name="Harder C.B."/>
            <person name="Miyauchi S."/>
            <person name="Viragh M."/>
            <person name="Kuo A."/>
            <person name="Thoen E."/>
            <person name="Andreopoulos B."/>
            <person name="Lu D."/>
            <person name="Skrede I."/>
            <person name="Drula E."/>
            <person name="Henrissat B."/>
            <person name="Morin E."/>
            <person name="Kohler A."/>
            <person name="Barry K."/>
            <person name="LaButti K."/>
            <person name="Morin E."/>
            <person name="Salamov A."/>
            <person name="Lipzen A."/>
            <person name="Mereny Z."/>
            <person name="Hegedus B."/>
            <person name="Baldrian P."/>
            <person name="Stursova M."/>
            <person name="Weitz H."/>
            <person name="Taylor A."/>
            <person name="Grigoriev I.V."/>
            <person name="Nagy L.G."/>
            <person name="Martin F."/>
            <person name="Kauserud H."/>
        </authorList>
    </citation>
    <scope>NUCLEOTIDE SEQUENCE</scope>
    <source>
        <strain evidence="6">9284</strain>
    </source>
</reference>
<feature type="domain" description="MYND-type" evidence="5">
    <location>
        <begin position="401"/>
        <end position="442"/>
    </location>
</feature>
<comment type="caution">
    <text evidence="6">The sequence shown here is derived from an EMBL/GenBank/DDBJ whole genome shotgun (WGS) entry which is preliminary data.</text>
</comment>
<evidence type="ECO:0000313" key="7">
    <source>
        <dbReference type="Proteomes" id="UP001221142"/>
    </source>
</evidence>
<evidence type="ECO:0000256" key="3">
    <source>
        <dbReference type="ARBA" id="ARBA00022833"/>
    </source>
</evidence>
<evidence type="ECO:0000256" key="2">
    <source>
        <dbReference type="ARBA" id="ARBA00022771"/>
    </source>
</evidence>
<name>A0AAD7BNK6_9AGAR</name>
<keyword evidence="3" id="KW-0862">Zinc</keyword>
<protein>
    <recommendedName>
        <fullName evidence="5">MYND-type domain-containing protein</fullName>
    </recommendedName>
</protein>
<dbReference type="Pfam" id="PF01753">
    <property type="entry name" value="zf-MYND"/>
    <property type="match status" value="1"/>
</dbReference>
<keyword evidence="1" id="KW-0479">Metal-binding</keyword>
<evidence type="ECO:0000256" key="1">
    <source>
        <dbReference type="ARBA" id="ARBA00022723"/>
    </source>
</evidence>
<keyword evidence="2 4" id="KW-0863">Zinc-finger</keyword>